<protein>
    <submittedName>
        <fullName evidence="2">Uncharacterized protein LOC142175250</fullName>
    </submittedName>
</protein>
<keyword evidence="1" id="KW-1185">Reference proteome</keyword>
<reference evidence="2" key="2">
    <citation type="submission" date="2025-08" db="UniProtKB">
        <authorList>
            <consortium name="RefSeq"/>
        </authorList>
    </citation>
    <scope>IDENTIFICATION</scope>
    <source>
        <tissue evidence="2">Leaf</tissue>
    </source>
</reference>
<reference evidence="1" key="1">
    <citation type="journal article" date="2014" name="Nat. Commun.">
        <title>The tobacco genome sequence and its comparison with those of tomato and potato.</title>
        <authorList>
            <person name="Sierro N."/>
            <person name="Battey J.N."/>
            <person name="Ouadi S."/>
            <person name="Bakaher N."/>
            <person name="Bovet L."/>
            <person name="Willig A."/>
            <person name="Goepfert S."/>
            <person name="Peitsch M.C."/>
            <person name="Ivanov N.V."/>
        </authorList>
    </citation>
    <scope>NUCLEOTIDE SEQUENCE [LARGE SCALE GENOMIC DNA]</scope>
</reference>
<accession>A0AC58TL38</accession>
<dbReference type="RefSeq" id="XP_075097933.1">
    <property type="nucleotide sequence ID" value="XM_075241832.1"/>
</dbReference>
<organism evidence="1 2">
    <name type="scientific">Nicotiana tabacum</name>
    <name type="common">Common tobacco</name>
    <dbReference type="NCBI Taxonomy" id="4097"/>
    <lineage>
        <taxon>Eukaryota</taxon>
        <taxon>Viridiplantae</taxon>
        <taxon>Streptophyta</taxon>
        <taxon>Embryophyta</taxon>
        <taxon>Tracheophyta</taxon>
        <taxon>Spermatophyta</taxon>
        <taxon>Magnoliopsida</taxon>
        <taxon>eudicotyledons</taxon>
        <taxon>Gunneridae</taxon>
        <taxon>Pentapetalae</taxon>
        <taxon>asterids</taxon>
        <taxon>lamiids</taxon>
        <taxon>Solanales</taxon>
        <taxon>Solanaceae</taxon>
        <taxon>Nicotianoideae</taxon>
        <taxon>Nicotianeae</taxon>
        <taxon>Nicotiana</taxon>
    </lineage>
</organism>
<evidence type="ECO:0000313" key="1">
    <source>
        <dbReference type="Proteomes" id="UP000790787"/>
    </source>
</evidence>
<dbReference type="Proteomes" id="UP000790787">
    <property type="component" value="Chromosome 21"/>
</dbReference>
<gene>
    <name evidence="2" type="primary">LOC142175250</name>
</gene>
<sequence length="149" mass="17313">MKGMMRFGKRGKLSHWYAGPYSIIKKIDKVAYKLELLPKLGAVHLVFHVAMLRKLLGDPSRITLIEDVQVIEDLSYEEIPIAILDHQLRKLRTKEVASVKVLWRNNNIKEMNWEAEEDMESRYPHLFQNTRDNVETNMEGTTQSTSDDG</sequence>
<proteinExistence type="predicted"/>
<evidence type="ECO:0000313" key="2">
    <source>
        <dbReference type="RefSeq" id="XP_075097933.1"/>
    </source>
</evidence>
<name>A0AC58TL38_TOBAC</name>